<dbReference type="EMBL" id="JASNJE010000002">
    <property type="protein sequence ID" value="MDK3071862.1"/>
    <property type="molecule type" value="Genomic_DNA"/>
</dbReference>
<evidence type="ECO:0000259" key="13">
    <source>
        <dbReference type="Pfam" id="PF00487"/>
    </source>
</evidence>
<name>A0ABT7F9S5_9RHOB</name>
<evidence type="ECO:0000256" key="7">
    <source>
        <dbReference type="ARBA" id="ARBA00022989"/>
    </source>
</evidence>
<evidence type="ECO:0000256" key="6">
    <source>
        <dbReference type="ARBA" id="ARBA00022723"/>
    </source>
</evidence>
<reference evidence="14 15" key="1">
    <citation type="submission" date="2023-05" db="EMBL/GenBank/DDBJ databases">
        <title>Sedimentitalea sp. nov. JM2-8.</title>
        <authorList>
            <person name="Huang J."/>
        </authorList>
    </citation>
    <scope>NUCLEOTIDE SEQUENCE [LARGE SCALE GENOMIC DNA]</scope>
    <source>
        <strain evidence="14 15">JM2-8</strain>
    </source>
</reference>
<accession>A0ABT7F9S5</accession>
<comment type="similarity">
    <text evidence="2">Belongs to the fatty acid desaturase type 1 family. AlkB subfamily.</text>
</comment>
<evidence type="ECO:0000256" key="11">
    <source>
        <dbReference type="ARBA" id="ARBA00023136"/>
    </source>
</evidence>
<dbReference type="CDD" id="cd03512">
    <property type="entry name" value="Alkane-hydroxylase"/>
    <property type="match status" value="1"/>
</dbReference>
<comment type="subcellular location">
    <subcellularLocation>
        <location evidence="1">Cell inner membrane</location>
        <topology evidence="1">Multi-pass membrane protein</topology>
    </subcellularLocation>
</comment>
<comment type="caution">
    <text evidence="14">The sequence shown here is derived from an EMBL/GenBank/DDBJ whole genome shotgun (WGS) entry which is preliminary data.</text>
</comment>
<evidence type="ECO:0000256" key="2">
    <source>
        <dbReference type="ARBA" id="ARBA00010823"/>
    </source>
</evidence>
<dbReference type="Proteomes" id="UP001227126">
    <property type="component" value="Unassembled WGS sequence"/>
</dbReference>
<evidence type="ECO:0000256" key="4">
    <source>
        <dbReference type="ARBA" id="ARBA00022519"/>
    </source>
</evidence>
<evidence type="ECO:0000256" key="9">
    <source>
        <dbReference type="ARBA" id="ARBA00023004"/>
    </source>
</evidence>
<evidence type="ECO:0000256" key="8">
    <source>
        <dbReference type="ARBA" id="ARBA00023002"/>
    </source>
</evidence>
<keyword evidence="10" id="KW-0503">Monooxygenase</keyword>
<keyword evidence="11 12" id="KW-0472">Membrane</keyword>
<feature type="transmembrane region" description="Helical" evidence="12">
    <location>
        <begin position="203"/>
        <end position="223"/>
    </location>
</feature>
<feature type="transmembrane region" description="Helical" evidence="12">
    <location>
        <begin position="62"/>
        <end position="83"/>
    </location>
</feature>
<evidence type="ECO:0000313" key="15">
    <source>
        <dbReference type="Proteomes" id="UP001227126"/>
    </source>
</evidence>
<feature type="transmembrane region" description="Helical" evidence="12">
    <location>
        <begin position="26"/>
        <end position="50"/>
    </location>
</feature>
<evidence type="ECO:0000256" key="3">
    <source>
        <dbReference type="ARBA" id="ARBA00022475"/>
    </source>
</evidence>
<keyword evidence="7 12" id="KW-1133">Transmembrane helix</keyword>
<dbReference type="InterPro" id="IPR033885">
    <property type="entry name" value="AlkB/XylM"/>
</dbReference>
<evidence type="ECO:0000256" key="1">
    <source>
        <dbReference type="ARBA" id="ARBA00004429"/>
    </source>
</evidence>
<feature type="domain" description="Fatty acid desaturase" evidence="13">
    <location>
        <begin position="90"/>
        <end position="303"/>
    </location>
</feature>
<feature type="transmembrane region" description="Helical" evidence="12">
    <location>
        <begin position="89"/>
        <end position="105"/>
    </location>
</feature>
<keyword evidence="8" id="KW-0560">Oxidoreductase</keyword>
<sequence length="351" mass="38220">MFWFALASLSPIPVLAAACLWGGGWTLLALLQVTVLVRALDRIGGIALPVRDDPAARRFAQGLNVTLGILHFPLLALGVWSFAGAADHAFWQTGATVLALGLFLGQVSNSNAHELIHAPGRWTRRLGAAVFTSLLFGHHASAHLRVHHVHVASDADPNSARAGEGFYRFLPRAWIGSFAAGWRAETVARARRVPPPSVPSHPYVAYCGGAALTVSAAFVLAGWAGVLSLMGLACLAQVQLLLADYIQHYGLRRHRRADGSLEPAGPEHAWNAPHWYSAAMMLNAPRHSDHHLHPGRRFPALDLDRQSMPVWPWSMPAMARLALVPVLWRKVMNPRVAHWNARQGVGPDPME</sequence>
<gene>
    <name evidence="14" type="ORF">QO034_01955</name>
</gene>
<evidence type="ECO:0000313" key="14">
    <source>
        <dbReference type="EMBL" id="MDK3071862.1"/>
    </source>
</evidence>
<organism evidence="14 15">
    <name type="scientific">Sedimentitalea xiamensis</name>
    <dbReference type="NCBI Taxonomy" id="3050037"/>
    <lineage>
        <taxon>Bacteria</taxon>
        <taxon>Pseudomonadati</taxon>
        <taxon>Pseudomonadota</taxon>
        <taxon>Alphaproteobacteria</taxon>
        <taxon>Rhodobacterales</taxon>
        <taxon>Paracoccaceae</taxon>
        <taxon>Sedimentitalea</taxon>
    </lineage>
</organism>
<evidence type="ECO:0000256" key="12">
    <source>
        <dbReference type="SAM" id="Phobius"/>
    </source>
</evidence>
<keyword evidence="6" id="KW-0479">Metal-binding</keyword>
<keyword evidence="15" id="KW-1185">Reference proteome</keyword>
<dbReference type="Pfam" id="PF00487">
    <property type="entry name" value="FA_desaturase"/>
    <property type="match status" value="1"/>
</dbReference>
<dbReference type="InterPro" id="IPR005804">
    <property type="entry name" value="FA_desaturase_dom"/>
</dbReference>
<keyword evidence="5 12" id="KW-0812">Transmembrane</keyword>
<keyword evidence="3" id="KW-1003">Cell membrane</keyword>
<dbReference type="PANTHER" id="PTHR38674">
    <property type="entry name" value="ALKANE 1-MONOOXYGENASE 1"/>
    <property type="match status" value="1"/>
</dbReference>
<dbReference type="PANTHER" id="PTHR38674:SF1">
    <property type="entry name" value="ALKANE 1-MONOOXYGENASE 1"/>
    <property type="match status" value="1"/>
</dbReference>
<keyword evidence="4" id="KW-0997">Cell inner membrane</keyword>
<evidence type="ECO:0000256" key="5">
    <source>
        <dbReference type="ARBA" id="ARBA00022692"/>
    </source>
</evidence>
<evidence type="ECO:0000256" key="10">
    <source>
        <dbReference type="ARBA" id="ARBA00023033"/>
    </source>
</evidence>
<keyword evidence="9" id="KW-0408">Iron</keyword>
<proteinExistence type="inferred from homology"/>
<protein>
    <submittedName>
        <fullName evidence="14">Alkane 1-monooxygenase</fullName>
    </submittedName>
</protein>